<proteinExistence type="predicted"/>
<dbReference type="InterPro" id="IPR000719">
    <property type="entry name" value="Prot_kinase_dom"/>
</dbReference>
<feature type="compositionally biased region" description="Low complexity" evidence="1">
    <location>
        <begin position="1219"/>
        <end position="1234"/>
    </location>
</feature>
<sequence>MFADFLRACSCRGAPADEFTCKNNNAEYPAQAPAECTGSVSLVQGSVEASPVKNLGLNASTVKLGSSPEAVLNSACTGTSPVPSPVHKCLEASFLHADEGVAPGSPHHHRKLDLLQPPSSLQKHSFTHPLKPLPVPGALPSPKLEHLNVSLSDPLSLPPQSSPPPVLRQKSVPFCDEHLLLMRGTSSSGKGWDQLDSSSSSKLIKVHSADRDSSSASNLSFNRLMLAVEHSAKGDLRGLYCSIKGLPVLEGPLQLRELLKQSSGVRVHRGKWKGQVVSVKSIMLTDSAAWTAVREEMSGPGLFAASQGHPHVVQVYGCYLPEVSLPGSDLLLPEPEMYTSPHVSGSQLHVPLIQPLAAMPVDTTSLVPSAPLAATTDSRPHHLGVEGRSMLDSSYSFNTASAPVAACAVTTADASALLPSSSLPAADADALLPSSSLPGADTDAALTLIQAAAMLANPSLSDLKIGPKVESLGMDAYKACSLSPSGVMEGGSTPSGVMEGGSTPSGIMEGGSTPLARSHVSAERAMMEGSSAPLMTLEHDDPSDTPLLLSSRASTGMPLSSESCHGAGKRAAGIQPGIWQSALDGRPVETVPPRTLDINSPEGRPVRPLSSPFPTQKDISTSELQLQDIPLSASPGGLNGMSIPSHRSNGLSRSSGGRGFTASTVSQYHKAVHNVMSTDGSNSCNKTLCSLNFGLMSNGGMTNGHMRQSSNVSLCSVGLASEHSLTCLDGRAHSSVGSPSSLFKTQMYLVASYCDRGSLRQALDQGVFLDEFGLNYLAMLDIAIDVAKGMEHLHSLDTLHTDLKAANVMLHSCDYNESGTTAKVADFGIRDLKTAYPDAGSSHHKREGGGSSAELLKMSVMFGSIPHTAPEVLRGSALSKDADVYAFGVLLNEVFTAGHIYKGSRPSEIIRQVCEEGKRPPFPSLVTPSDFKDLAKRCWSEQPTDRPTFKDIVRELQHMRAQHPGIARTLPELDPQWEHKVTEKQEMSVEHDASETSPAGAASAAEVLLGEGGVASEEPPEIVLVATVSASKMGRTRRRPVTKSQTFTIRMATIDETDAELCLNSCELPDLAVSSGTEHVKDHISTPLHSGEDGCVSNGCVSNCSPPSTQSLSPSSKAAMASSLSSSPFDRDPHAMSALLLRRPASAFVVSLHPREVHALAHTGGVGMTGAALVAQSPSATHHGTTGNRAGSKRLYGRSSSAPLPGRSDCDDEDGRGSRGSAGPPSLASTSAAASTVTLGRAALAALKGSPTSSNDMEKMRKAIQKAKAVTAAAMLHGALLLDTNGGEILRDSASARSSSPFSGGSKMMASVGDGVKVADEDPDRSTLQGPELAKKVADEDPDRSTLQGPELAKKVADEDADRSTLQGPEPAKKVADEDPDRSTLQGPEPAKKVADEDPDRSTLQGPELAKKVERRRSVRFQGLAD</sequence>
<dbReference type="InterPro" id="IPR011009">
    <property type="entry name" value="Kinase-like_dom_sf"/>
</dbReference>
<feature type="region of interest" description="Disordered" evidence="1">
    <location>
        <begin position="119"/>
        <end position="145"/>
    </location>
</feature>
<organism evidence="3 4">
    <name type="scientific">Chlamydomonas eustigma</name>
    <dbReference type="NCBI Taxonomy" id="1157962"/>
    <lineage>
        <taxon>Eukaryota</taxon>
        <taxon>Viridiplantae</taxon>
        <taxon>Chlorophyta</taxon>
        <taxon>core chlorophytes</taxon>
        <taxon>Chlorophyceae</taxon>
        <taxon>CS clade</taxon>
        <taxon>Chlamydomonadales</taxon>
        <taxon>Chlamydomonadaceae</taxon>
        <taxon>Chlamydomonas</taxon>
    </lineage>
</organism>
<evidence type="ECO:0000313" key="4">
    <source>
        <dbReference type="Proteomes" id="UP000232323"/>
    </source>
</evidence>
<feature type="region of interest" description="Disordered" evidence="1">
    <location>
        <begin position="1106"/>
        <end position="1129"/>
    </location>
</feature>
<evidence type="ECO:0000313" key="3">
    <source>
        <dbReference type="EMBL" id="GAX74399.1"/>
    </source>
</evidence>
<dbReference type="Proteomes" id="UP000232323">
    <property type="component" value="Unassembled WGS sequence"/>
</dbReference>
<feature type="domain" description="Protein kinase" evidence="2">
    <location>
        <begin position="645"/>
        <end position="966"/>
    </location>
</feature>
<keyword evidence="4" id="KW-1185">Reference proteome</keyword>
<gene>
    <name evidence="3" type="ORF">CEUSTIGMA_g1847.t1</name>
</gene>
<dbReference type="PANTHER" id="PTHR44329:SF214">
    <property type="entry name" value="PROTEIN KINASE DOMAIN-CONTAINING PROTEIN"/>
    <property type="match status" value="1"/>
</dbReference>
<dbReference type="GO" id="GO:0005524">
    <property type="term" value="F:ATP binding"/>
    <property type="evidence" value="ECO:0007669"/>
    <property type="project" value="InterPro"/>
</dbReference>
<dbReference type="OrthoDB" id="533232at2759"/>
<evidence type="ECO:0000256" key="1">
    <source>
        <dbReference type="SAM" id="MobiDB-lite"/>
    </source>
</evidence>
<protein>
    <recommendedName>
        <fullName evidence="2">Protein kinase domain-containing protein</fullName>
    </recommendedName>
</protein>
<name>A0A250WUK7_9CHLO</name>
<dbReference type="EMBL" id="BEGY01000007">
    <property type="protein sequence ID" value="GAX74399.1"/>
    <property type="molecule type" value="Genomic_DNA"/>
</dbReference>
<reference evidence="3 4" key="1">
    <citation type="submission" date="2017-08" db="EMBL/GenBank/DDBJ databases">
        <title>Acidophilic green algal genome provides insights into adaptation to an acidic environment.</title>
        <authorList>
            <person name="Hirooka S."/>
            <person name="Hirose Y."/>
            <person name="Kanesaki Y."/>
            <person name="Higuchi S."/>
            <person name="Fujiwara T."/>
            <person name="Onuma R."/>
            <person name="Era A."/>
            <person name="Ohbayashi R."/>
            <person name="Uzuka A."/>
            <person name="Nozaki H."/>
            <person name="Yoshikawa H."/>
            <person name="Miyagishima S.Y."/>
        </authorList>
    </citation>
    <scope>NUCLEOTIDE SEQUENCE [LARGE SCALE GENOMIC DNA]</scope>
    <source>
        <strain evidence="3 4">NIES-2499</strain>
    </source>
</reference>
<dbReference type="PANTHER" id="PTHR44329">
    <property type="entry name" value="SERINE/THREONINE-PROTEIN KINASE TNNI3K-RELATED"/>
    <property type="match status" value="1"/>
</dbReference>
<feature type="compositionally biased region" description="Polar residues" evidence="1">
    <location>
        <begin position="1177"/>
        <end position="1189"/>
    </location>
</feature>
<feature type="region of interest" description="Disordered" evidence="1">
    <location>
        <begin position="1177"/>
        <end position="1234"/>
    </location>
</feature>
<dbReference type="GO" id="GO:0004674">
    <property type="term" value="F:protein serine/threonine kinase activity"/>
    <property type="evidence" value="ECO:0007669"/>
    <property type="project" value="TreeGrafter"/>
</dbReference>
<dbReference type="SMART" id="SM00220">
    <property type="entry name" value="S_TKc"/>
    <property type="match status" value="1"/>
</dbReference>
<dbReference type="Gene3D" id="1.10.510.10">
    <property type="entry name" value="Transferase(Phosphotransferase) domain 1"/>
    <property type="match status" value="1"/>
</dbReference>
<dbReference type="PROSITE" id="PS50011">
    <property type="entry name" value="PROTEIN_KINASE_DOM"/>
    <property type="match status" value="1"/>
</dbReference>
<dbReference type="InterPro" id="IPR051681">
    <property type="entry name" value="Ser/Thr_Kinases-Pseudokinases"/>
</dbReference>
<dbReference type="Pfam" id="PF07714">
    <property type="entry name" value="PK_Tyr_Ser-Thr"/>
    <property type="match status" value="1"/>
</dbReference>
<dbReference type="InterPro" id="IPR001245">
    <property type="entry name" value="Ser-Thr/Tyr_kinase_cat_dom"/>
</dbReference>
<feature type="region of interest" description="Disordered" evidence="1">
    <location>
        <begin position="592"/>
        <end position="613"/>
    </location>
</feature>
<feature type="region of interest" description="Disordered" evidence="1">
    <location>
        <begin position="1317"/>
        <end position="1426"/>
    </location>
</feature>
<comment type="caution">
    <text evidence="3">The sequence shown here is derived from an EMBL/GenBank/DDBJ whole genome shotgun (WGS) entry which is preliminary data.</text>
</comment>
<dbReference type="STRING" id="1157962.A0A250WUK7"/>
<feature type="compositionally biased region" description="Low complexity" evidence="1">
    <location>
        <begin position="1106"/>
        <end position="1128"/>
    </location>
</feature>
<accession>A0A250WUK7</accession>
<evidence type="ECO:0000259" key="2">
    <source>
        <dbReference type="PROSITE" id="PS50011"/>
    </source>
</evidence>
<dbReference type="SUPFAM" id="SSF56112">
    <property type="entry name" value="Protein kinase-like (PK-like)"/>
    <property type="match status" value="1"/>
</dbReference>